<accession>A0ABU3I963</accession>
<organism evidence="5 6">
    <name type="scientific">Gleimia hominis</name>
    <dbReference type="NCBI Taxonomy" id="595468"/>
    <lineage>
        <taxon>Bacteria</taxon>
        <taxon>Bacillati</taxon>
        <taxon>Actinomycetota</taxon>
        <taxon>Actinomycetes</taxon>
        <taxon>Actinomycetales</taxon>
        <taxon>Actinomycetaceae</taxon>
        <taxon>Gleimia</taxon>
    </lineage>
</organism>
<dbReference type="EMBL" id="JASXSX010000001">
    <property type="protein sequence ID" value="MDT3766918.1"/>
    <property type="molecule type" value="Genomic_DNA"/>
</dbReference>
<feature type="domain" description="ABC transporter" evidence="4">
    <location>
        <begin position="14"/>
        <end position="198"/>
    </location>
</feature>
<dbReference type="PROSITE" id="PS50893">
    <property type="entry name" value="ABC_TRANSPORTER_2"/>
    <property type="match status" value="1"/>
</dbReference>
<keyword evidence="2" id="KW-0547">Nucleotide-binding</keyword>
<dbReference type="PANTHER" id="PTHR42788:SF13">
    <property type="entry name" value="ALIPHATIC SULFONATES IMPORT ATP-BINDING PROTEIN SSUB"/>
    <property type="match status" value="1"/>
</dbReference>
<protein>
    <submittedName>
        <fullName evidence="5">ATP-binding cassette domain-containing protein</fullName>
    </submittedName>
</protein>
<dbReference type="Proteomes" id="UP001247542">
    <property type="component" value="Unassembled WGS sequence"/>
</dbReference>
<dbReference type="GO" id="GO:0005524">
    <property type="term" value="F:ATP binding"/>
    <property type="evidence" value="ECO:0007669"/>
    <property type="project" value="UniProtKB-KW"/>
</dbReference>
<evidence type="ECO:0000256" key="1">
    <source>
        <dbReference type="ARBA" id="ARBA00022448"/>
    </source>
</evidence>
<dbReference type="InterPro" id="IPR003439">
    <property type="entry name" value="ABC_transporter-like_ATP-bd"/>
</dbReference>
<sequence length="199" mass="21826">MSAGSERGPAQTLIELKNVGKRYGANWVFTDVNLTIPKRGVVAFVGDSGTGKTTLSRIVLKLTAPSRGRVWHEHELTVSALFAEDRLLPTQTIEQNLQYVGVEPRRATALAQELGIAQVMGSYPTELSTGMGRRAALLRALMVPSDVLLLDEPFKGIDTRQRDLIAPCVARERDRRAVLLIDHDTDRVAALADKVVQLT</sequence>
<dbReference type="RefSeq" id="WP_313272152.1">
    <property type="nucleotide sequence ID" value="NZ_JASXSX010000001.1"/>
</dbReference>
<keyword evidence="1" id="KW-0813">Transport</keyword>
<keyword evidence="3 5" id="KW-0067">ATP-binding</keyword>
<evidence type="ECO:0000256" key="3">
    <source>
        <dbReference type="ARBA" id="ARBA00022840"/>
    </source>
</evidence>
<proteinExistence type="predicted"/>
<dbReference type="InterPro" id="IPR050166">
    <property type="entry name" value="ABC_transporter_ATP-bind"/>
</dbReference>
<dbReference type="Gene3D" id="3.40.50.300">
    <property type="entry name" value="P-loop containing nucleotide triphosphate hydrolases"/>
    <property type="match status" value="1"/>
</dbReference>
<name>A0ABU3I963_9ACTO</name>
<dbReference type="InterPro" id="IPR027417">
    <property type="entry name" value="P-loop_NTPase"/>
</dbReference>
<evidence type="ECO:0000256" key="2">
    <source>
        <dbReference type="ARBA" id="ARBA00022741"/>
    </source>
</evidence>
<comment type="caution">
    <text evidence="5">The sequence shown here is derived from an EMBL/GenBank/DDBJ whole genome shotgun (WGS) entry which is preliminary data.</text>
</comment>
<dbReference type="Pfam" id="PF00005">
    <property type="entry name" value="ABC_tran"/>
    <property type="match status" value="1"/>
</dbReference>
<evidence type="ECO:0000313" key="5">
    <source>
        <dbReference type="EMBL" id="MDT3766918.1"/>
    </source>
</evidence>
<dbReference type="SUPFAM" id="SSF52540">
    <property type="entry name" value="P-loop containing nucleoside triphosphate hydrolases"/>
    <property type="match status" value="1"/>
</dbReference>
<dbReference type="InterPro" id="IPR003593">
    <property type="entry name" value="AAA+_ATPase"/>
</dbReference>
<reference evidence="5 6" key="1">
    <citation type="submission" date="2023-06" db="EMBL/GenBank/DDBJ databases">
        <title>Draft genome sequence of Gleimia hominis type strain CCUG 57540T.</title>
        <authorList>
            <person name="Salva-Serra F."/>
            <person name="Cardew S."/>
            <person name="Jensie Markopoulos S."/>
            <person name="Ohlen M."/>
            <person name="Inganas E."/>
            <person name="Svensson-Stadler L."/>
            <person name="Moore E.R.B."/>
        </authorList>
    </citation>
    <scope>NUCLEOTIDE SEQUENCE [LARGE SCALE GENOMIC DNA]</scope>
    <source>
        <strain evidence="5 6">CCUG 57540</strain>
    </source>
</reference>
<dbReference type="PANTHER" id="PTHR42788">
    <property type="entry name" value="TAURINE IMPORT ATP-BINDING PROTEIN-RELATED"/>
    <property type="match status" value="1"/>
</dbReference>
<keyword evidence="6" id="KW-1185">Reference proteome</keyword>
<dbReference type="SMART" id="SM00382">
    <property type="entry name" value="AAA"/>
    <property type="match status" value="1"/>
</dbReference>
<evidence type="ECO:0000259" key="4">
    <source>
        <dbReference type="PROSITE" id="PS50893"/>
    </source>
</evidence>
<gene>
    <name evidence="5" type="ORF">QS713_02415</name>
</gene>
<evidence type="ECO:0000313" key="6">
    <source>
        <dbReference type="Proteomes" id="UP001247542"/>
    </source>
</evidence>